<reference evidence="5 6" key="1">
    <citation type="submission" date="2015-01" db="EMBL/GenBank/DDBJ databases">
        <title>The Genome Sequence of Exophiala xenobiotica CBS118157.</title>
        <authorList>
            <consortium name="The Broad Institute Genomics Platform"/>
            <person name="Cuomo C."/>
            <person name="de Hoog S."/>
            <person name="Gorbushina A."/>
            <person name="Stielow B."/>
            <person name="Teixiera M."/>
            <person name="Abouelleil A."/>
            <person name="Chapman S.B."/>
            <person name="Priest M."/>
            <person name="Young S.K."/>
            <person name="Wortman J."/>
            <person name="Nusbaum C."/>
            <person name="Birren B."/>
        </authorList>
    </citation>
    <scope>NUCLEOTIDE SEQUENCE [LARGE SCALE GENOMIC DNA]</scope>
    <source>
        <strain evidence="5 6">CBS 118157</strain>
    </source>
</reference>
<dbReference type="Proteomes" id="UP000054342">
    <property type="component" value="Unassembled WGS sequence"/>
</dbReference>
<dbReference type="Gene3D" id="3.30.230.10">
    <property type="match status" value="1"/>
</dbReference>
<dbReference type="Pfam" id="PF01119">
    <property type="entry name" value="DNA_mis_repair"/>
    <property type="match status" value="1"/>
</dbReference>
<dbReference type="InterPro" id="IPR038973">
    <property type="entry name" value="MutL/Mlh/Pms-like"/>
</dbReference>
<dbReference type="GO" id="GO:0061982">
    <property type="term" value="P:meiosis I cell cycle process"/>
    <property type="evidence" value="ECO:0007669"/>
    <property type="project" value="UniProtKB-ARBA"/>
</dbReference>
<feature type="region of interest" description="Disordered" evidence="3">
    <location>
        <begin position="461"/>
        <end position="642"/>
    </location>
</feature>
<dbReference type="STRING" id="348802.A0A0D2BVE3"/>
<dbReference type="NCBIfam" id="TIGR00585">
    <property type="entry name" value="mutl"/>
    <property type="match status" value="1"/>
</dbReference>
<dbReference type="InterPro" id="IPR014762">
    <property type="entry name" value="DNA_mismatch_repair_CS"/>
</dbReference>
<dbReference type="PANTHER" id="PTHR10073">
    <property type="entry name" value="DNA MISMATCH REPAIR PROTEIN MLH, PMS, MUTL"/>
    <property type="match status" value="1"/>
</dbReference>
<name>A0A0D2BVE3_9EURO</name>
<dbReference type="OrthoDB" id="10263226at2759"/>
<evidence type="ECO:0000313" key="6">
    <source>
        <dbReference type="Proteomes" id="UP000054342"/>
    </source>
</evidence>
<dbReference type="GO" id="GO:0016887">
    <property type="term" value="F:ATP hydrolysis activity"/>
    <property type="evidence" value="ECO:0007669"/>
    <property type="project" value="InterPro"/>
</dbReference>
<protein>
    <recommendedName>
        <fullName evidence="4">DNA mismatch repair protein S5 domain-containing protein</fullName>
    </recommendedName>
</protein>
<feature type="compositionally biased region" description="Basic and acidic residues" evidence="3">
    <location>
        <begin position="769"/>
        <end position="786"/>
    </location>
</feature>
<comment type="similarity">
    <text evidence="1">Belongs to the DNA mismatch repair MutL/HexB family.</text>
</comment>
<dbReference type="HOGENOM" id="CLU_011171_4_0_1"/>
<dbReference type="SMART" id="SM01340">
    <property type="entry name" value="DNA_mis_repair"/>
    <property type="match status" value="1"/>
</dbReference>
<dbReference type="FunFam" id="3.30.565.10:FF:000017">
    <property type="entry name" value="PMS1 homolog 1, mismatch repair system component"/>
    <property type="match status" value="1"/>
</dbReference>
<dbReference type="AlphaFoldDB" id="A0A0D2BVE3"/>
<accession>A0A0D2BVE3</accession>
<dbReference type="Pfam" id="PF13589">
    <property type="entry name" value="HATPase_c_3"/>
    <property type="match status" value="1"/>
</dbReference>
<dbReference type="PROSITE" id="PS00058">
    <property type="entry name" value="DNA_MISMATCH_REPAIR_1"/>
    <property type="match status" value="1"/>
</dbReference>
<dbReference type="InterPro" id="IPR013507">
    <property type="entry name" value="DNA_mismatch_S5_2-like"/>
</dbReference>
<dbReference type="SUPFAM" id="SSF54211">
    <property type="entry name" value="Ribosomal protein S5 domain 2-like"/>
    <property type="match status" value="1"/>
</dbReference>
<sequence length="938" mass="102999">MPIEVLPETTSRALGSSLVLNDAKSVVKELVDNALDARATAISIEVSNNSLDIIQVKDNGTGIGVQDRQLLCKRGYTSKIRSLEDLTRLGGSFLGFRGEALASIKGLSSAVTVTTRVEGEIVGTSLKYAASGMLSSSSASHPVGTTIRVQDSLTKIPVRKQTALKNNTKTLQAIRSLLFAIAFARRDVRFSLKVLKAKNHKLNWTYAASQNDSMIETATKILGKEVASECTPYQISSADVDVEIGNGWKVEALLVSADADLTKVRSVPQFISVDGRPVNTEKGTLKEIAKSYKRHLQRIYSTDGTSISRPFIYMQIRCPPESYDVNVEPAKDEVLFFRPDLLMSLVESLFQKAYGDTARIQVESGGMEESAITISSHQNIYAADLEEVEELASEEQKAPSLEPADSKEHVGMLKNPFTIAAMNRLVMPKKMTAPEEGMTTSANNEDMLVARTLANAAPSLTNTHRKHFRPSQQLLSPTPSDEVDPIPYQNPGPPMRPWTKKARGVADEDSDSRTSDDGDEHPKALQSGLQSWLTPQSGQRRPLTQRVESRMGPDLGSSCDAPGPPPTTRLLDANALASRPSSASAGVKLGRGQKPFKSPLKWQAHAHSQPTQGPPSPIHILGSSGQSASLNVNDSGLKSQQEGSNHFPIEFIPQNSSGLKRRLLDHPETVEPFASNAELSDIMDFEHRKKAAIAHQRRLAATYPSACLQDILSQSNQPKHGGNKTSGTDEQSSIADLDARFGEAKAPKSTQTPSKPNPHLHRYLAAKRDLSHSHPDQDMEISRPSDADEDNSIEQLVPDTTEQPQLSDDDPRAVLMKQQRLKGAKSSLYRSKSSRLPFETIPRDTMTLRLIVSSPMFDNIKNMRRHVERLARIDPYIGLGATVLEELFLADTTIDEQCSTTLREIVKAKYRYKNSDGKEIVPHLKLAISEKQHMVEER</sequence>
<keyword evidence="6" id="KW-1185">Reference proteome</keyword>
<dbReference type="RefSeq" id="XP_013317025.1">
    <property type="nucleotide sequence ID" value="XM_013461571.1"/>
</dbReference>
<proteinExistence type="inferred from homology"/>
<evidence type="ECO:0000259" key="4">
    <source>
        <dbReference type="SMART" id="SM01340"/>
    </source>
</evidence>
<evidence type="ECO:0000313" key="5">
    <source>
        <dbReference type="EMBL" id="KIW56441.1"/>
    </source>
</evidence>
<evidence type="ECO:0000256" key="2">
    <source>
        <dbReference type="ARBA" id="ARBA00022763"/>
    </source>
</evidence>
<dbReference type="InterPro" id="IPR014721">
    <property type="entry name" value="Ribsml_uS5_D2-typ_fold_subgr"/>
</dbReference>
<dbReference type="InterPro" id="IPR002099">
    <property type="entry name" value="MutL/Mlh/PMS"/>
</dbReference>
<feature type="compositionally biased region" description="Polar residues" evidence="3">
    <location>
        <begin position="623"/>
        <end position="642"/>
    </location>
</feature>
<dbReference type="Gene3D" id="3.30.565.10">
    <property type="entry name" value="Histidine kinase-like ATPase, C-terminal domain"/>
    <property type="match status" value="1"/>
</dbReference>
<feature type="region of interest" description="Disordered" evidence="3">
    <location>
        <begin position="713"/>
        <end position="732"/>
    </location>
</feature>
<feature type="compositionally biased region" description="Polar residues" evidence="3">
    <location>
        <begin position="470"/>
        <end position="479"/>
    </location>
</feature>
<organism evidence="5 6">
    <name type="scientific">Exophiala xenobiotica</name>
    <dbReference type="NCBI Taxonomy" id="348802"/>
    <lineage>
        <taxon>Eukaryota</taxon>
        <taxon>Fungi</taxon>
        <taxon>Dikarya</taxon>
        <taxon>Ascomycota</taxon>
        <taxon>Pezizomycotina</taxon>
        <taxon>Eurotiomycetes</taxon>
        <taxon>Chaetothyriomycetidae</taxon>
        <taxon>Chaetothyriales</taxon>
        <taxon>Herpotrichiellaceae</taxon>
        <taxon>Exophiala</taxon>
    </lineage>
</organism>
<dbReference type="GO" id="GO:0030983">
    <property type="term" value="F:mismatched DNA binding"/>
    <property type="evidence" value="ECO:0007669"/>
    <property type="project" value="InterPro"/>
</dbReference>
<feature type="region of interest" description="Disordered" evidence="3">
    <location>
        <begin position="769"/>
        <end position="791"/>
    </location>
</feature>
<dbReference type="SUPFAM" id="SSF55874">
    <property type="entry name" value="ATPase domain of HSP90 chaperone/DNA topoisomerase II/histidine kinase"/>
    <property type="match status" value="1"/>
</dbReference>
<feature type="domain" description="DNA mismatch repair protein S5" evidence="4">
    <location>
        <begin position="218"/>
        <end position="355"/>
    </location>
</feature>
<dbReference type="InterPro" id="IPR020568">
    <property type="entry name" value="Ribosomal_Su5_D2-typ_SF"/>
</dbReference>
<dbReference type="GO" id="GO:0140664">
    <property type="term" value="F:ATP-dependent DNA damage sensor activity"/>
    <property type="evidence" value="ECO:0007669"/>
    <property type="project" value="InterPro"/>
</dbReference>
<dbReference type="GO" id="GO:0006298">
    <property type="term" value="P:mismatch repair"/>
    <property type="evidence" value="ECO:0007669"/>
    <property type="project" value="InterPro"/>
</dbReference>
<dbReference type="GO" id="GO:0032389">
    <property type="term" value="C:MutLalpha complex"/>
    <property type="evidence" value="ECO:0007669"/>
    <property type="project" value="TreeGrafter"/>
</dbReference>
<dbReference type="GO" id="GO:0005524">
    <property type="term" value="F:ATP binding"/>
    <property type="evidence" value="ECO:0007669"/>
    <property type="project" value="InterPro"/>
</dbReference>
<evidence type="ECO:0000256" key="1">
    <source>
        <dbReference type="ARBA" id="ARBA00006082"/>
    </source>
</evidence>
<evidence type="ECO:0000256" key="3">
    <source>
        <dbReference type="SAM" id="MobiDB-lite"/>
    </source>
</evidence>
<feature type="compositionally biased region" description="Polar residues" evidence="3">
    <location>
        <begin position="527"/>
        <end position="539"/>
    </location>
</feature>
<dbReference type="EMBL" id="KN847319">
    <property type="protein sequence ID" value="KIW56441.1"/>
    <property type="molecule type" value="Genomic_DNA"/>
</dbReference>
<dbReference type="PANTHER" id="PTHR10073:SF41">
    <property type="entry name" value="MISMATCH REPAIR PROTEIN, PUTATIVE (AFU_ORTHOLOGUE AFUA_8G05820)-RELATED"/>
    <property type="match status" value="1"/>
</dbReference>
<dbReference type="GeneID" id="25327008"/>
<feature type="compositionally biased region" description="Basic and acidic residues" evidence="3">
    <location>
        <begin position="511"/>
        <end position="523"/>
    </location>
</feature>
<dbReference type="InterPro" id="IPR036890">
    <property type="entry name" value="HATPase_C_sf"/>
</dbReference>
<gene>
    <name evidence="5" type="ORF">PV05_05100</name>
</gene>
<keyword evidence="2" id="KW-0227">DNA damage</keyword>